<dbReference type="Pfam" id="PF03170">
    <property type="entry name" value="BcsB"/>
    <property type="match status" value="1"/>
</dbReference>
<dbReference type="Gene3D" id="2.60.120.260">
    <property type="entry name" value="Galactose-binding domain-like"/>
    <property type="match status" value="2"/>
</dbReference>
<dbReference type="GO" id="GO:0005886">
    <property type="term" value="C:plasma membrane"/>
    <property type="evidence" value="ECO:0007669"/>
    <property type="project" value="UniProtKB-SubCell"/>
</dbReference>
<reference evidence="7 8" key="1">
    <citation type="submission" date="2015-11" db="EMBL/GenBank/DDBJ databases">
        <title>Genomic analysis of 38 Legionella species identifies large and diverse effector repertoires.</title>
        <authorList>
            <person name="Burstein D."/>
            <person name="Amaro F."/>
            <person name="Zusman T."/>
            <person name="Lifshitz Z."/>
            <person name="Cohen O."/>
            <person name="Gilbert J.A."/>
            <person name="Pupko T."/>
            <person name="Shuman H.A."/>
            <person name="Segal G."/>
        </authorList>
    </citation>
    <scope>NUCLEOTIDE SEQUENCE [LARGE SCALE GENOMIC DNA]</scope>
    <source>
        <strain evidence="7 8">ATCC 700990</strain>
    </source>
</reference>
<keyword evidence="2 6" id="KW-1003">Cell membrane</keyword>
<comment type="caution">
    <text evidence="7">The sequence shown here is derived from an EMBL/GenBank/DDBJ whole genome shotgun (WGS) entry which is preliminary data.</text>
</comment>
<dbReference type="UniPathway" id="UPA00694"/>
<evidence type="ECO:0000256" key="4">
    <source>
        <dbReference type="ARBA" id="ARBA00022989"/>
    </source>
</evidence>
<keyword evidence="8" id="KW-1185">Reference proteome</keyword>
<dbReference type="Proteomes" id="UP000054736">
    <property type="component" value="Unassembled WGS sequence"/>
</dbReference>
<feature type="signal peptide" evidence="6">
    <location>
        <begin position="1"/>
        <end position="27"/>
    </location>
</feature>
<organism evidence="7 8">
    <name type="scientific">Legionella drozanskii LLAP-1</name>
    <dbReference type="NCBI Taxonomy" id="1212489"/>
    <lineage>
        <taxon>Bacteria</taxon>
        <taxon>Pseudomonadati</taxon>
        <taxon>Pseudomonadota</taxon>
        <taxon>Gammaproteobacteria</taxon>
        <taxon>Legionellales</taxon>
        <taxon>Legionellaceae</taxon>
        <taxon>Legionella</taxon>
    </lineage>
</organism>
<feature type="transmembrane region" description="Helical" evidence="6">
    <location>
        <begin position="679"/>
        <end position="704"/>
    </location>
</feature>
<dbReference type="PATRIC" id="fig|1212489.4.peg.316"/>
<keyword evidence="5 6" id="KW-0472">Membrane</keyword>
<dbReference type="AlphaFoldDB" id="A0A0W0TBJ7"/>
<dbReference type="PANTHER" id="PTHR39083">
    <property type="entry name" value="CYCLIC DI-GMP-BINDING PROTEIN"/>
    <property type="match status" value="1"/>
</dbReference>
<comment type="subunit">
    <text evidence="6">Tightly associated with the cellulose synthase catalytic subunit.</text>
</comment>
<keyword evidence="6" id="KW-0973">c-di-GMP</keyword>
<keyword evidence="4 6" id="KW-1133">Transmembrane helix</keyword>
<dbReference type="GO" id="GO:0006011">
    <property type="term" value="P:UDP-alpha-D-glucose metabolic process"/>
    <property type="evidence" value="ECO:0007669"/>
    <property type="project" value="InterPro"/>
</dbReference>
<keyword evidence="6" id="KW-0135">Cellulose biosynthesis</keyword>
<accession>A0A0W0TBJ7</accession>
<evidence type="ECO:0000256" key="6">
    <source>
        <dbReference type="RuleBase" id="RU365021"/>
    </source>
</evidence>
<comment type="pathway">
    <text evidence="6">Glycan metabolism; bacterial cellulose biosynthesis.</text>
</comment>
<dbReference type="InterPro" id="IPR018513">
    <property type="entry name" value="Cell_synthase_bac"/>
</dbReference>
<protein>
    <recommendedName>
        <fullName evidence="6">Cyclic di-GMP-binding protein</fullName>
    </recommendedName>
    <alternativeName>
        <fullName evidence="6">Cellulose synthase regulatory subunit</fullName>
    </alternativeName>
</protein>
<sequence>MRLLHSTYSFFLYSLLLLVTVFQPINAATTQPLSTDSASAAKGNSMTANYSFTQLNWDSSVSLNGYQPSYTFYLPLAKHLHTQKAILHLKMDFSPLLTVGTRVDIKFNQTVIRRLALPTTSSKEASWDIELPLAQLSKDWQTLNFSAHLVSTKNLCDPNIWIYISPESSLTLTTEEVPFEGLLQQLPYPFIDPVTINPIPTMLVLPQNPSQQEIFSLLQIALQLGRWSGNSKVNLSTGYINESVELQKLNNLILIGIAGHLFPDNGLARLTQNPTVNKALDSHSGILLLSQSPFNPVYGLLAITGSDYAALKKAVTTFLAPESKAIVSGKLAIIDQVQIHPIIQSEGEWYKTTFKDLGYEDQSVTGLGQHKVSFNVPLPNDRIPHYATIKTLITAPIFPGNNYSQITLLVNGSKQSSFWLTKEHSSWPVEIDTSAMKPGINKIEYLVNLHINNELCTRENYDDLWATIYAESEFETSFLNNFPLAMLNQLLVPFSTEVTVILPASLSKEGIDNLANLFFKMGQLANSNPIIFNFRSSHEIDEDFIRNHNVILFGTPATNPWVKFALNYMPVQLQGNSRLLKLPQKQMQISSGSSTGLLELMPSPWSEGNAVLLITGDNNPALFSAVNALVSDKKRMNLNGNIAIINPDKSFEILNSYDNRYISLKHRLTIYMSNLGKNLLYYLSTHLQIFIYLIAILVPLFIIVRRRK</sequence>
<dbReference type="STRING" id="1212489.Ldro_0305"/>
<comment type="subcellular location">
    <subcellularLocation>
        <location evidence="6">Cell inner membrane</location>
    </subcellularLocation>
    <subcellularLocation>
        <location evidence="1">Cell membrane</location>
        <topology evidence="1">Single-pass membrane protein</topology>
    </subcellularLocation>
</comment>
<dbReference type="GO" id="GO:0030244">
    <property type="term" value="P:cellulose biosynthetic process"/>
    <property type="evidence" value="ECO:0007669"/>
    <property type="project" value="UniProtKB-KW"/>
</dbReference>
<evidence type="ECO:0000256" key="2">
    <source>
        <dbReference type="ARBA" id="ARBA00022475"/>
    </source>
</evidence>
<keyword evidence="6" id="KW-0997">Cell inner membrane</keyword>
<dbReference type="PANTHER" id="PTHR39083:SF1">
    <property type="entry name" value="CYCLIC DI-GMP-BINDING PROTEIN"/>
    <property type="match status" value="1"/>
</dbReference>
<evidence type="ECO:0000313" key="7">
    <source>
        <dbReference type="EMBL" id="KTC92934.1"/>
    </source>
</evidence>
<feature type="chain" id="PRO_5015216013" description="Cyclic di-GMP-binding protein" evidence="6">
    <location>
        <begin position="28"/>
        <end position="708"/>
    </location>
</feature>
<proteinExistence type="inferred from homology"/>
<evidence type="ECO:0000256" key="3">
    <source>
        <dbReference type="ARBA" id="ARBA00022692"/>
    </source>
</evidence>
<evidence type="ECO:0000313" key="8">
    <source>
        <dbReference type="Proteomes" id="UP000054736"/>
    </source>
</evidence>
<name>A0A0W0TBJ7_9GAMM</name>
<keyword evidence="3 6" id="KW-0812">Transmembrane</keyword>
<comment type="similarity">
    <text evidence="6">Belongs to the AcsB/BcsB family.</text>
</comment>
<dbReference type="EMBL" id="LNXY01000003">
    <property type="protein sequence ID" value="KTC92934.1"/>
    <property type="molecule type" value="Genomic_DNA"/>
</dbReference>
<evidence type="ECO:0000256" key="5">
    <source>
        <dbReference type="ARBA" id="ARBA00023136"/>
    </source>
</evidence>
<comment type="function">
    <text evidence="6">Binds the cellulose synthase activator, bis-(3'-5') cyclic diguanylic acid (c-di-GMP).</text>
</comment>
<keyword evidence="6" id="KW-0732">Signal</keyword>
<gene>
    <name evidence="7" type="primary">acsAB</name>
    <name evidence="7" type="ORF">Ldro_0305</name>
</gene>
<evidence type="ECO:0000256" key="1">
    <source>
        <dbReference type="ARBA" id="ARBA00004162"/>
    </source>
</evidence>